<evidence type="ECO:0000259" key="3">
    <source>
        <dbReference type="SMART" id="SM00841"/>
    </source>
</evidence>
<dbReference type="Proteomes" id="UP000230481">
    <property type="component" value="Unassembled WGS sequence"/>
</dbReference>
<comment type="similarity">
    <text evidence="1">Belongs to the elongation factor P family.</text>
</comment>
<dbReference type="SUPFAM" id="SSF50104">
    <property type="entry name" value="Translation proteins SH3-like domain"/>
    <property type="match status" value="1"/>
</dbReference>
<dbReference type="Pfam" id="PF09285">
    <property type="entry name" value="Elong-fact-P_C"/>
    <property type="match status" value="1"/>
</dbReference>
<name>A0A2M6WVS5_9BACT</name>
<keyword evidence="2" id="KW-0472">Membrane</keyword>
<dbReference type="Gene3D" id="2.30.30.30">
    <property type="match status" value="1"/>
</dbReference>
<dbReference type="EMBL" id="PFAA01000018">
    <property type="protein sequence ID" value="PIT96880.1"/>
    <property type="molecule type" value="Genomic_DNA"/>
</dbReference>
<dbReference type="GO" id="GO:0043043">
    <property type="term" value="P:peptide biosynthetic process"/>
    <property type="evidence" value="ECO:0007669"/>
    <property type="project" value="InterPro"/>
</dbReference>
<dbReference type="PANTHER" id="PTHR30053:SF12">
    <property type="entry name" value="ELONGATION FACTOR P (EF-P) FAMILY PROTEIN"/>
    <property type="match status" value="1"/>
</dbReference>
<sequence length="217" mass="25159">MKMRVLWLFFNRYLPNIIAIPIFLRYNFIIMLNYNEITKGKFIAFDDAPYETLSSHIFRKQQRKPVNQVKIKNLITGKVIEKSFHQSDNVEEANIETETIVYIYKNKGEFYFRALNDKSKRFNLSNEIIGNKMKFVKENSKITSLVFNEKIIGIKIPIKMDLKVIEAPPATKGNTAQGANKQITLETGAVINAPLFINEEDIVRVNTETGEYTERVN</sequence>
<dbReference type="InterPro" id="IPR014722">
    <property type="entry name" value="Rib_uL2_dom2"/>
</dbReference>
<dbReference type="InterPro" id="IPR015365">
    <property type="entry name" value="Elong-fact-P_C"/>
</dbReference>
<dbReference type="PANTHER" id="PTHR30053">
    <property type="entry name" value="ELONGATION FACTOR P"/>
    <property type="match status" value="1"/>
</dbReference>
<dbReference type="InterPro" id="IPR013185">
    <property type="entry name" value="Transl_elong_KOW-like"/>
</dbReference>
<dbReference type="InterPro" id="IPR008991">
    <property type="entry name" value="Translation_prot_SH3-like_sf"/>
</dbReference>
<dbReference type="AlphaFoldDB" id="A0A2M6WVS5"/>
<dbReference type="CDD" id="cd05794">
    <property type="entry name" value="S1_EF-P_repeat_2"/>
    <property type="match status" value="1"/>
</dbReference>
<feature type="transmembrane region" description="Helical" evidence="2">
    <location>
        <begin position="13"/>
        <end position="34"/>
    </location>
</feature>
<accession>A0A2M6WVS5</accession>
<gene>
    <name evidence="4" type="ORF">COT82_00760</name>
</gene>
<evidence type="ECO:0000313" key="4">
    <source>
        <dbReference type="EMBL" id="PIT96880.1"/>
    </source>
</evidence>
<dbReference type="Gene3D" id="2.40.50.140">
    <property type="entry name" value="Nucleic acid-binding proteins"/>
    <property type="match status" value="2"/>
</dbReference>
<dbReference type="InterPro" id="IPR012340">
    <property type="entry name" value="NA-bd_OB-fold"/>
</dbReference>
<evidence type="ECO:0000313" key="5">
    <source>
        <dbReference type="Proteomes" id="UP000230481"/>
    </source>
</evidence>
<dbReference type="PIRSF" id="PIRSF005901">
    <property type="entry name" value="EF-P"/>
    <property type="match status" value="1"/>
</dbReference>
<dbReference type="GO" id="GO:0005829">
    <property type="term" value="C:cytosol"/>
    <property type="evidence" value="ECO:0007669"/>
    <property type="project" value="UniProtKB-ARBA"/>
</dbReference>
<protein>
    <recommendedName>
        <fullName evidence="3">Elongation factor P C-terminal domain-containing protein</fullName>
    </recommendedName>
</protein>
<comment type="caution">
    <text evidence="4">The sequence shown here is derived from an EMBL/GenBank/DDBJ whole genome shotgun (WGS) entry which is preliminary data.</text>
</comment>
<evidence type="ECO:0000256" key="2">
    <source>
        <dbReference type="SAM" id="Phobius"/>
    </source>
</evidence>
<reference evidence="5" key="1">
    <citation type="submission" date="2017-09" db="EMBL/GenBank/DDBJ databases">
        <title>Depth-based differentiation of microbial function through sediment-hosted aquifers and enrichment of novel symbionts in the deep terrestrial subsurface.</title>
        <authorList>
            <person name="Probst A.J."/>
            <person name="Ladd B."/>
            <person name="Jarett J.K."/>
            <person name="Geller-Mcgrath D.E."/>
            <person name="Sieber C.M.K."/>
            <person name="Emerson J.B."/>
            <person name="Anantharaman K."/>
            <person name="Thomas B.C."/>
            <person name="Malmstrom R."/>
            <person name="Stieglmeier M."/>
            <person name="Klingl A."/>
            <person name="Woyke T."/>
            <person name="Ryan C.M."/>
            <person name="Banfield J.F."/>
        </authorList>
    </citation>
    <scope>NUCLEOTIDE SEQUENCE [LARGE SCALE GENOMIC DNA]</scope>
</reference>
<proteinExistence type="inferred from homology"/>
<dbReference type="SUPFAM" id="SSF50249">
    <property type="entry name" value="Nucleic acid-binding proteins"/>
    <property type="match status" value="1"/>
</dbReference>
<dbReference type="GO" id="GO:0003746">
    <property type="term" value="F:translation elongation factor activity"/>
    <property type="evidence" value="ECO:0007669"/>
    <property type="project" value="TreeGrafter"/>
</dbReference>
<feature type="domain" description="Elongation factor P C-terminal" evidence="3">
    <location>
        <begin position="160"/>
        <end position="215"/>
    </location>
</feature>
<dbReference type="InterPro" id="IPR020599">
    <property type="entry name" value="Transl_elong_fac_P/YeiP"/>
</dbReference>
<dbReference type="Pfam" id="PF08207">
    <property type="entry name" value="EFP_N"/>
    <property type="match status" value="1"/>
</dbReference>
<keyword evidence="2" id="KW-1133">Transmembrane helix</keyword>
<evidence type="ECO:0000256" key="1">
    <source>
        <dbReference type="ARBA" id="ARBA00009479"/>
    </source>
</evidence>
<dbReference type="FunFam" id="2.40.50.140:FF:000004">
    <property type="entry name" value="Elongation factor P"/>
    <property type="match status" value="1"/>
</dbReference>
<organism evidence="4 5">
    <name type="scientific">Candidatus Campbellbacteria bacterium CG10_big_fil_rev_8_21_14_0_10_35_52</name>
    <dbReference type="NCBI Taxonomy" id="1974527"/>
    <lineage>
        <taxon>Bacteria</taxon>
        <taxon>Candidatus Campbelliibacteriota</taxon>
    </lineage>
</organism>
<keyword evidence="2" id="KW-0812">Transmembrane</keyword>
<dbReference type="SMART" id="SM00841">
    <property type="entry name" value="Elong-fact-P_C"/>
    <property type="match status" value="1"/>
</dbReference>